<dbReference type="InterPro" id="IPR012133">
    <property type="entry name" value="Alpha-hydoxy_acid_DH_FMN"/>
</dbReference>
<keyword evidence="8" id="KW-1185">Reference proteome</keyword>
<evidence type="ECO:0000256" key="4">
    <source>
        <dbReference type="PIRSR" id="PIRSR000138-1"/>
    </source>
</evidence>
<feature type="binding site" evidence="5">
    <location>
        <position position="201"/>
    </location>
    <ligand>
        <name>FMN</name>
        <dbReference type="ChEBI" id="CHEBI:58210"/>
    </ligand>
</feature>
<evidence type="ECO:0000256" key="1">
    <source>
        <dbReference type="ARBA" id="ARBA00001917"/>
    </source>
</evidence>
<protein>
    <recommendedName>
        <fullName evidence="6">FMN hydroxy acid dehydrogenase domain-containing protein</fullName>
    </recommendedName>
</protein>
<evidence type="ECO:0000256" key="5">
    <source>
        <dbReference type="PIRSR" id="PIRSR000138-2"/>
    </source>
</evidence>
<keyword evidence="2" id="KW-0560">Oxidoreductase</keyword>
<dbReference type="InterPro" id="IPR037396">
    <property type="entry name" value="FMN_HAD"/>
</dbReference>
<feature type="domain" description="FMN hydroxy acid dehydrogenase" evidence="6">
    <location>
        <begin position="7"/>
        <end position="400"/>
    </location>
</feature>
<dbReference type="Gene3D" id="3.20.20.70">
    <property type="entry name" value="Aldolase class I"/>
    <property type="match status" value="1"/>
</dbReference>
<dbReference type="PIRSF" id="PIRSF000138">
    <property type="entry name" value="Al-hdrx_acd_dh"/>
    <property type="match status" value="1"/>
</dbReference>
<reference evidence="7 8" key="1">
    <citation type="submission" date="2018-01" db="EMBL/GenBank/DDBJ databases">
        <title>Harnessing the power of phylogenomics to disentangle the directionality and signatures of interkingdom host jumping in the parasitic fungal genus Tolypocladium.</title>
        <authorList>
            <person name="Quandt C.A."/>
            <person name="Patterson W."/>
            <person name="Spatafora J.W."/>
        </authorList>
    </citation>
    <scope>NUCLEOTIDE SEQUENCE [LARGE SCALE GENOMIC DNA]</scope>
    <source>
        <strain evidence="7 8">NRBC 100945</strain>
    </source>
</reference>
<dbReference type="InterPro" id="IPR013785">
    <property type="entry name" value="Aldolase_TIM"/>
</dbReference>
<comment type="similarity">
    <text evidence="3">Belongs to the FMN-dependent alpha-hydroxy acid dehydrogenase family.</text>
</comment>
<feature type="active site" description="Proton acceptor" evidence="4">
    <location>
        <position position="295"/>
    </location>
</feature>
<dbReference type="AlphaFoldDB" id="A0A2S4L302"/>
<dbReference type="GO" id="GO:0010181">
    <property type="term" value="F:FMN binding"/>
    <property type="evidence" value="ECO:0007669"/>
    <property type="project" value="InterPro"/>
</dbReference>
<feature type="binding site" evidence="5">
    <location>
        <begin position="326"/>
        <end position="330"/>
    </location>
    <ligand>
        <name>FMN</name>
        <dbReference type="ChEBI" id="CHEBI:58210"/>
    </ligand>
</feature>
<evidence type="ECO:0000256" key="2">
    <source>
        <dbReference type="ARBA" id="ARBA00023002"/>
    </source>
</evidence>
<feature type="binding site" evidence="5">
    <location>
        <position position="271"/>
    </location>
    <ligand>
        <name>FMN</name>
        <dbReference type="ChEBI" id="CHEBI:58210"/>
    </ligand>
</feature>
<evidence type="ECO:0000259" key="6">
    <source>
        <dbReference type="PROSITE" id="PS51349"/>
    </source>
</evidence>
<sequence length="434" mass="47725">MANRGRTYDKHVHSIKDLEKYGSEKMSKSHREYYNEGAMDLITLRENELAFDRYKIRPRVLRDVSTIDTSTTILGTKVKFPFGFSPTAMQALAHPDGEIATSKACASAGILMGLSTYSTIRLEDVIAHANGNPYVMQMSLLNNKDAMIQLIKRAEGKDQEPLGPVVSPTRPACWSPTEAQSLANAWLIDLSGAGFKALFITLDAPYLGRRLNEYRNNFGVPRGMEYPNIFPGVDVTNLEDSSEQMGYDSSLEWPELVSFLRRHTNLEIWGKGIYTAQDAELAITHGFDGIVVSNHGGRQLDSVPASLDVLRDIVPAVKGRVPVAVDGGFRRGTDIFKALALGANFCLAGRPAIWGLAYDGQRGVGLAINLLFDEFQTCMALAGLVHFSIPCPFPIQLTIDPANIRVHSNSCRNVAEICKDHLTLLQANGLLARL</sequence>
<feature type="binding site" evidence="5">
    <location>
        <position position="298"/>
    </location>
    <ligand>
        <name>glyoxylate</name>
        <dbReference type="ChEBI" id="CHEBI:36655"/>
    </ligand>
</feature>
<feature type="binding site" evidence="5">
    <location>
        <position position="137"/>
    </location>
    <ligand>
        <name>FMN</name>
        <dbReference type="ChEBI" id="CHEBI:58210"/>
    </ligand>
</feature>
<dbReference type="EMBL" id="PKSG01000296">
    <property type="protein sequence ID" value="POR36825.1"/>
    <property type="molecule type" value="Genomic_DNA"/>
</dbReference>
<dbReference type="InterPro" id="IPR000262">
    <property type="entry name" value="FMN-dep_DH"/>
</dbReference>
<feature type="binding site" evidence="5">
    <location>
        <position position="293"/>
    </location>
    <ligand>
        <name>FMN</name>
        <dbReference type="ChEBI" id="CHEBI:58210"/>
    </ligand>
</feature>
<evidence type="ECO:0000313" key="7">
    <source>
        <dbReference type="EMBL" id="POR36825.1"/>
    </source>
</evidence>
<dbReference type="InterPro" id="IPR008259">
    <property type="entry name" value="FMN_hydac_DH_AS"/>
</dbReference>
<dbReference type="GO" id="GO:0016491">
    <property type="term" value="F:oxidoreductase activity"/>
    <property type="evidence" value="ECO:0007669"/>
    <property type="project" value="UniProtKB-KW"/>
</dbReference>
<accession>A0A2S4L302</accession>
<dbReference type="PROSITE" id="PS00557">
    <property type="entry name" value="FMN_HYDROXY_ACID_DH_1"/>
    <property type="match status" value="1"/>
</dbReference>
<feature type="binding site" evidence="5">
    <location>
        <position position="295"/>
    </location>
    <ligand>
        <name>glyoxylate</name>
        <dbReference type="ChEBI" id="CHEBI:36655"/>
    </ligand>
</feature>
<dbReference type="Proteomes" id="UP000237481">
    <property type="component" value="Unassembled WGS sequence"/>
</dbReference>
<evidence type="ECO:0000313" key="8">
    <source>
        <dbReference type="Proteomes" id="UP000237481"/>
    </source>
</evidence>
<feature type="binding site" evidence="5">
    <location>
        <position position="33"/>
    </location>
    <ligand>
        <name>glyoxylate</name>
        <dbReference type="ChEBI" id="CHEBI:36655"/>
    </ligand>
</feature>
<gene>
    <name evidence="7" type="ORF">TPAR_02961</name>
</gene>
<feature type="binding site" evidence="5">
    <location>
        <begin position="349"/>
        <end position="350"/>
    </location>
    <ligand>
        <name>FMN</name>
        <dbReference type="ChEBI" id="CHEBI:58210"/>
    </ligand>
</feature>
<proteinExistence type="inferred from homology"/>
<comment type="caution">
    <text evidence="7">The sequence shown here is derived from an EMBL/GenBank/DDBJ whole genome shotgun (WGS) entry which is preliminary data.</text>
</comment>
<keyword evidence="5" id="KW-0288">FMN</keyword>
<comment type="cofactor">
    <cofactor evidence="1">
        <name>FMN</name>
        <dbReference type="ChEBI" id="CHEBI:58210"/>
    </cofactor>
</comment>
<dbReference type="PROSITE" id="PS51349">
    <property type="entry name" value="FMN_HYDROXY_ACID_DH_2"/>
    <property type="match status" value="1"/>
</dbReference>
<organism evidence="7 8">
    <name type="scientific">Tolypocladium paradoxum</name>
    <dbReference type="NCBI Taxonomy" id="94208"/>
    <lineage>
        <taxon>Eukaryota</taxon>
        <taxon>Fungi</taxon>
        <taxon>Dikarya</taxon>
        <taxon>Ascomycota</taxon>
        <taxon>Pezizomycotina</taxon>
        <taxon>Sordariomycetes</taxon>
        <taxon>Hypocreomycetidae</taxon>
        <taxon>Hypocreales</taxon>
        <taxon>Ophiocordycipitaceae</taxon>
        <taxon>Tolypocladium</taxon>
    </lineage>
</organism>
<evidence type="ECO:0000256" key="3">
    <source>
        <dbReference type="ARBA" id="ARBA00024042"/>
    </source>
</evidence>
<dbReference type="PANTHER" id="PTHR10578:SF149">
    <property type="entry name" value="2-HYDROXYACID OXIDASE 2"/>
    <property type="match status" value="1"/>
</dbReference>
<feature type="binding site" evidence="5">
    <location>
        <position position="210"/>
    </location>
    <ligand>
        <name>glyoxylate</name>
        <dbReference type="ChEBI" id="CHEBI:36655"/>
    </ligand>
</feature>
<dbReference type="SUPFAM" id="SSF51395">
    <property type="entry name" value="FMN-linked oxidoreductases"/>
    <property type="match status" value="1"/>
</dbReference>
<dbReference type="PANTHER" id="PTHR10578">
    <property type="entry name" value="S -2-HYDROXY-ACID OXIDASE-RELATED"/>
    <property type="match status" value="1"/>
</dbReference>
<dbReference type="CDD" id="cd02809">
    <property type="entry name" value="alpha_hydroxyacid_oxid_FMN"/>
    <property type="match status" value="1"/>
</dbReference>
<feature type="binding site" evidence="5">
    <location>
        <begin position="86"/>
        <end position="88"/>
    </location>
    <ligand>
        <name>FMN</name>
        <dbReference type="ChEBI" id="CHEBI:58210"/>
    </ligand>
</feature>
<dbReference type="Pfam" id="PF01070">
    <property type="entry name" value="FMN_dh"/>
    <property type="match status" value="2"/>
</dbReference>
<name>A0A2S4L302_9HYPO</name>
<dbReference type="STRING" id="94208.A0A2S4L302"/>
<keyword evidence="5" id="KW-0285">Flavoprotein</keyword>
<feature type="binding site" evidence="5">
    <location>
        <position position="115"/>
    </location>
    <ligand>
        <name>FMN</name>
        <dbReference type="ChEBI" id="CHEBI:58210"/>
    </ligand>
</feature>
<dbReference type="OrthoDB" id="1925334at2759"/>